<evidence type="ECO:0000313" key="2">
    <source>
        <dbReference type="EMBL" id="RCK43402.1"/>
    </source>
</evidence>
<accession>A0A367WSH7</accession>
<keyword evidence="1" id="KW-0812">Transmembrane</keyword>
<evidence type="ECO:0000313" key="3">
    <source>
        <dbReference type="Proteomes" id="UP000252255"/>
    </source>
</evidence>
<protein>
    <submittedName>
        <fullName evidence="2">Uncharacterized protein</fullName>
    </submittedName>
</protein>
<organism evidence="2 3">
    <name type="scientific">Thalassospira profundimaris</name>
    <dbReference type="NCBI Taxonomy" id="502049"/>
    <lineage>
        <taxon>Bacteria</taxon>
        <taxon>Pseudomonadati</taxon>
        <taxon>Pseudomonadota</taxon>
        <taxon>Alphaproteobacteria</taxon>
        <taxon>Rhodospirillales</taxon>
        <taxon>Thalassospiraceae</taxon>
        <taxon>Thalassospira</taxon>
    </lineage>
</organism>
<keyword evidence="1" id="KW-0472">Membrane</keyword>
<sequence length="60" mass="6546">MNRDPALRHWHPTIPGGTDPLFLVLGVFGTGWGPVRIIVCQMGRACIKTERGFATKGQAL</sequence>
<comment type="caution">
    <text evidence="2">The sequence shown here is derived from an EMBL/GenBank/DDBJ whole genome shotgun (WGS) entry which is preliminary data.</text>
</comment>
<evidence type="ECO:0000256" key="1">
    <source>
        <dbReference type="SAM" id="Phobius"/>
    </source>
</evidence>
<dbReference type="Proteomes" id="UP000252255">
    <property type="component" value="Unassembled WGS sequence"/>
</dbReference>
<dbReference type="EMBL" id="JPWI01000014">
    <property type="protein sequence ID" value="RCK43402.1"/>
    <property type="molecule type" value="Genomic_DNA"/>
</dbReference>
<gene>
    <name evidence="2" type="ORF">TH30_19005</name>
</gene>
<dbReference type="AlphaFoldDB" id="A0A367WSH7"/>
<keyword evidence="1" id="KW-1133">Transmembrane helix</keyword>
<feature type="transmembrane region" description="Helical" evidence="1">
    <location>
        <begin position="20"/>
        <end position="39"/>
    </location>
</feature>
<proteinExistence type="predicted"/>
<name>A0A367WSH7_9PROT</name>
<reference evidence="2 3" key="1">
    <citation type="submission" date="2014-07" db="EMBL/GenBank/DDBJ databases">
        <title>Draft genome sequence of Thalassospira profundimaris PR54-5.</title>
        <authorList>
            <person name="Lai Q."/>
            <person name="Shao Z."/>
        </authorList>
    </citation>
    <scope>NUCLEOTIDE SEQUENCE [LARGE SCALE GENOMIC DNA]</scope>
    <source>
        <strain evidence="2 3">PR54-5</strain>
    </source>
</reference>